<dbReference type="EMBL" id="GL996512">
    <property type="protein sequence ID" value="EGV66114.1"/>
    <property type="molecule type" value="Genomic_DNA"/>
</dbReference>
<dbReference type="RefSeq" id="XP_006684689.1">
    <property type="nucleotide sequence ID" value="XM_006684626.1"/>
</dbReference>
<dbReference type="CDD" id="cd24142">
    <property type="entry name" value="ACL4-like"/>
    <property type="match status" value="1"/>
</dbReference>
<dbReference type="OrthoDB" id="1914839at2759"/>
<keyword evidence="2" id="KW-1185">Reference proteome</keyword>
<accession>G3AXL5</accession>
<dbReference type="STRING" id="590646.G3AXL5"/>
<dbReference type="SUPFAM" id="SSF48452">
    <property type="entry name" value="TPR-like"/>
    <property type="match status" value="1"/>
</dbReference>
<protein>
    <recommendedName>
        <fullName evidence="3">TPR-like protein</fullName>
    </recommendedName>
</protein>
<dbReference type="eggNOG" id="ENOG502QSAH">
    <property type="taxonomic scope" value="Eukaryota"/>
</dbReference>
<gene>
    <name evidence="1" type="ORF">CANTEDRAFT_112519</name>
</gene>
<evidence type="ECO:0008006" key="3">
    <source>
        <dbReference type="Google" id="ProtNLM"/>
    </source>
</evidence>
<sequence>MGIIEEARHFLDNSLPEEALELLTSKLVENQADIEYLQLYGEVLLENNQVEDAYNLFIKTCEMDPIADKGVEKFLYLGQIIGGEDGIAYLDVGLNKLNEQFENGNKDIKTIKKLNEGIFAKIEIWMTDLCMEPEAESKCDELIDYALKVDDSYPETYSLLASIRISQQRNEDAEEALARSWELFQQRKQKIQLESINDEMNFEVIELIQPFITIIKFAIELELYDLAIEVCQATQDINDQILDIYYYEVLANLFKSKQQYPQRDKQTDYRDLPNSVVDEDTKSDVKLILTSAFKILQTSDDLDPELTESINSLLAEFGGPIMSELMPQRGDDNDDGWEDEIDDN</sequence>
<name>G3AXL5_CANTC</name>
<dbReference type="AlphaFoldDB" id="G3AXL5"/>
<dbReference type="Proteomes" id="UP000000707">
    <property type="component" value="Unassembled WGS sequence"/>
</dbReference>
<evidence type="ECO:0000313" key="1">
    <source>
        <dbReference type="EMBL" id="EGV66114.1"/>
    </source>
</evidence>
<dbReference type="Gene3D" id="1.25.40.10">
    <property type="entry name" value="Tetratricopeptide repeat domain"/>
    <property type="match status" value="1"/>
</dbReference>
<dbReference type="InterPro" id="IPR011990">
    <property type="entry name" value="TPR-like_helical_dom_sf"/>
</dbReference>
<dbReference type="KEGG" id="cten:18246557"/>
<dbReference type="GeneID" id="18246557"/>
<reference evidence="1 2" key="1">
    <citation type="journal article" date="2011" name="Proc. Natl. Acad. Sci. U.S.A.">
        <title>Comparative genomics of xylose-fermenting fungi for enhanced biofuel production.</title>
        <authorList>
            <person name="Wohlbach D.J."/>
            <person name="Kuo A."/>
            <person name="Sato T.K."/>
            <person name="Potts K.M."/>
            <person name="Salamov A.A."/>
            <person name="LaButti K.M."/>
            <person name="Sun H."/>
            <person name="Clum A."/>
            <person name="Pangilinan J.L."/>
            <person name="Lindquist E.A."/>
            <person name="Lucas S."/>
            <person name="Lapidus A."/>
            <person name="Jin M."/>
            <person name="Gunawan C."/>
            <person name="Balan V."/>
            <person name="Dale B.E."/>
            <person name="Jeffries T.W."/>
            <person name="Zinkel R."/>
            <person name="Barry K.W."/>
            <person name="Grigoriev I.V."/>
            <person name="Gasch A.P."/>
        </authorList>
    </citation>
    <scope>NUCLEOTIDE SEQUENCE [LARGE SCALE GENOMIC DNA]</scope>
    <source>
        <strain evidence="1">ATCC 10573</strain>
        <strain evidence="2">ATCC 10573 / BCRC 21748 / CBS 615 / JCM 9827 / NBRC 10315 / NRRL Y-1498 / VKM Y-70</strain>
    </source>
</reference>
<organism evidence="2">
    <name type="scientific">Candida tenuis (strain ATCC 10573 / BCRC 21748 / CBS 615 / JCM 9827 / NBRC 10315 / NRRL Y-1498 / VKM Y-70)</name>
    <name type="common">Yeast</name>
    <name type="synonym">Yamadazyma tenuis</name>
    <dbReference type="NCBI Taxonomy" id="590646"/>
    <lineage>
        <taxon>Eukaryota</taxon>
        <taxon>Fungi</taxon>
        <taxon>Dikarya</taxon>
        <taxon>Ascomycota</taxon>
        <taxon>Saccharomycotina</taxon>
        <taxon>Pichiomycetes</taxon>
        <taxon>Debaryomycetaceae</taxon>
        <taxon>Yamadazyma</taxon>
    </lineage>
</organism>
<proteinExistence type="predicted"/>
<dbReference type="HOGENOM" id="CLU_061203_0_0_1"/>
<evidence type="ECO:0000313" key="2">
    <source>
        <dbReference type="Proteomes" id="UP000000707"/>
    </source>
</evidence>
<dbReference type="EMBL" id="GL996512">
    <property type="protein sequence ID" value="EGV66115.1"/>
    <property type="molecule type" value="Genomic_DNA"/>
</dbReference>